<comment type="caution">
    <text evidence="2">The sequence shown here is derived from an EMBL/GenBank/DDBJ whole genome shotgun (WGS) entry which is preliminary data.</text>
</comment>
<dbReference type="EMBL" id="JAHESF010000076">
    <property type="protein sequence ID" value="MBT1701502.1"/>
    <property type="molecule type" value="Genomic_DNA"/>
</dbReference>
<dbReference type="Proteomes" id="UP001319200">
    <property type="component" value="Unassembled WGS sequence"/>
</dbReference>
<keyword evidence="1" id="KW-0812">Transmembrane</keyword>
<keyword evidence="1" id="KW-0472">Membrane</keyword>
<sequence>MEKKHILIFIGCLLSVTLVMVALYASSPINSKIFRANFDRKLLPETALEEKNAFELEASSVYISGVTADKIYISNTFKPLNLWISDYEFKNTHDIRLKLVGVDSLREPSAFRTTVDPPNFFLSNGIMPIAMRGTIDSWEAKKYMPDSSYYFVEAVPISTSSMALKSYSSNQQALHLARKTAIDTPYFKFKYGLLEKQKDGVFCVNGKLHFSKDLHKLIYLYAYRNQYIVMDTNMNLSYRGNTIDTFSVARVKLTQIESKKLTMAASPPTVINGLSCVSKNYLYNQSLLLANNEDEKVFKKSAVIDVYDINQGIYVFSFHVPKYRNNSLSDFRVFNNQLIALFGRHLVVYELNNNNVSINEDFHQ</sequence>
<dbReference type="RefSeq" id="WP_254170184.1">
    <property type="nucleotide sequence ID" value="NZ_JAHESF010000076.1"/>
</dbReference>
<evidence type="ECO:0000313" key="2">
    <source>
        <dbReference type="EMBL" id="MBT1701502.1"/>
    </source>
</evidence>
<keyword evidence="3" id="KW-1185">Reference proteome</keyword>
<protein>
    <submittedName>
        <fullName evidence="2">Uncharacterized protein</fullName>
    </submittedName>
</protein>
<name>A0AAP2DV12_9BACT</name>
<gene>
    <name evidence="2" type="ORF">KK083_31710</name>
</gene>
<organism evidence="2 3">
    <name type="scientific">Chryseosolibacter histidini</name>
    <dbReference type="NCBI Taxonomy" id="2782349"/>
    <lineage>
        <taxon>Bacteria</taxon>
        <taxon>Pseudomonadati</taxon>
        <taxon>Bacteroidota</taxon>
        <taxon>Cytophagia</taxon>
        <taxon>Cytophagales</taxon>
        <taxon>Chryseotaleaceae</taxon>
        <taxon>Chryseosolibacter</taxon>
    </lineage>
</organism>
<reference evidence="2 3" key="1">
    <citation type="submission" date="2021-05" db="EMBL/GenBank/DDBJ databases">
        <title>A Polyphasic approach of four new species of the genus Ohtaekwangia: Ohtaekwangia histidinii sp. nov., Ohtaekwangia cretensis sp. nov., Ohtaekwangia indiensis sp. nov., Ohtaekwangia reichenbachii sp. nov. from diverse environment.</title>
        <authorList>
            <person name="Octaviana S."/>
        </authorList>
    </citation>
    <scope>NUCLEOTIDE SEQUENCE [LARGE SCALE GENOMIC DNA]</scope>
    <source>
        <strain evidence="2 3">PWU4</strain>
    </source>
</reference>
<dbReference type="AlphaFoldDB" id="A0AAP2DV12"/>
<evidence type="ECO:0000256" key="1">
    <source>
        <dbReference type="SAM" id="Phobius"/>
    </source>
</evidence>
<accession>A0AAP2DV12</accession>
<proteinExistence type="predicted"/>
<evidence type="ECO:0000313" key="3">
    <source>
        <dbReference type="Proteomes" id="UP001319200"/>
    </source>
</evidence>
<keyword evidence="1" id="KW-1133">Transmembrane helix</keyword>
<feature type="transmembrane region" description="Helical" evidence="1">
    <location>
        <begin position="6"/>
        <end position="25"/>
    </location>
</feature>